<name>A0A2T3HRC3_9SPHI</name>
<dbReference type="InterPro" id="IPR035965">
    <property type="entry name" value="PAS-like_dom_sf"/>
</dbReference>
<keyword evidence="5" id="KW-1185">Reference proteome</keyword>
<dbReference type="SUPFAM" id="SSF55781">
    <property type="entry name" value="GAF domain-like"/>
    <property type="match status" value="1"/>
</dbReference>
<proteinExistence type="predicted"/>
<dbReference type="Proteomes" id="UP000240912">
    <property type="component" value="Unassembled WGS sequence"/>
</dbReference>
<protein>
    <recommendedName>
        <fullName evidence="2">histidine kinase</fullName>
        <ecNumber evidence="2">2.7.13.3</ecNumber>
    </recommendedName>
</protein>
<comment type="catalytic activity">
    <reaction evidence="1">
        <text>ATP + protein L-histidine = ADP + protein N-phospho-L-histidine.</text>
        <dbReference type="EC" id="2.7.13.3"/>
    </reaction>
</comment>
<feature type="domain" description="Signal transduction histidine kinase dimerisation/phosphoacceptor" evidence="3">
    <location>
        <begin position="302"/>
        <end position="366"/>
    </location>
</feature>
<evidence type="ECO:0000313" key="5">
    <source>
        <dbReference type="Proteomes" id="UP000240912"/>
    </source>
</evidence>
<dbReference type="PANTHER" id="PTHR43102:SF2">
    <property type="entry name" value="GAF DOMAIN-CONTAINING PROTEIN"/>
    <property type="match status" value="1"/>
</dbReference>
<evidence type="ECO:0000256" key="2">
    <source>
        <dbReference type="ARBA" id="ARBA00012438"/>
    </source>
</evidence>
<dbReference type="CDD" id="cd00082">
    <property type="entry name" value="HisKA"/>
    <property type="match status" value="1"/>
</dbReference>
<organism evidence="4 5">
    <name type="scientific">Pedobacter yulinensis</name>
    <dbReference type="NCBI Taxonomy" id="2126353"/>
    <lineage>
        <taxon>Bacteria</taxon>
        <taxon>Pseudomonadati</taxon>
        <taxon>Bacteroidota</taxon>
        <taxon>Sphingobacteriia</taxon>
        <taxon>Sphingobacteriales</taxon>
        <taxon>Sphingobacteriaceae</taxon>
        <taxon>Pedobacter</taxon>
    </lineage>
</organism>
<dbReference type="GO" id="GO:0000155">
    <property type="term" value="F:phosphorelay sensor kinase activity"/>
    <property type="evidence" value="ECO:0007669"/>
    <property type="project" value="InterPro"/>
</dbReference>
<comment type="caution">
    <text evidence="4">The sequence shown here is derived from an EMBL/GenBank/DDBJ whole genome shotgun (WGS) entry which is preliminary data.</text>
</comment>
<dbReference type="AlphaFoldDB" id="A0A2T3HRC3"/>
<evidence type="ECO:0000259" key="3">
    <source>
        <dbReference type="SMART" id="SM00388"/>
    </source>
</evidence>
<dbReference type="Gene3D" id="3.30.450.20">
    <property type="entry name" value="PAS domain"/>
    <property type="match status" value="1"/>
</dbReference>
<dbReference type="PANTHER" id="PTHR43102">
    <property type="entry name" value="SLR1143 PROTEIN"/>
    <property type="match status" value="1"/>
</dbReference>
<dbReference type="Pfam" id="PF00512">
    <property type="entry name" value="HisKA"/>
    <property type="match status" value="1"/>
</dbReference>
<sequence>MNIREARARNAKRYAEVQLTSDGHLQDLVELAATACQAPIAWFCLAGEGNPQVVCSTGISQDQIVPVDSFLHGMEGDSRLTFANFTARNPQFKDHRLVCGPAAVRFFAGIPVRFATAAYSGYLFVMDTRSRSLTSREERALFAVSEQISRLLDLHADVKTLRDDNDAISHARMALYAIYETDRRFHVLLDHDQRILDHNVLFEDFVSNRYGQKLRRGHLFTQLIDSDCLPEFIEGFIGAINGALVQQHPGTFFKADKPDTWREITYAPVKNYKGRVVGVSYTAIDIRERVKRDEQLSVQKQLLHTIAEMQSHQIRKPVASIIGLLELMKMEEGSANKEYLELMSRSINELDRKIRDIVDHSSGKGPTSET</sequence>
<dbReference type="OrthoDB" id="741455at2"/>
<reference evidence="4 5" key="1">
    <citation type="submission" date="2018-03" db="EMBL/GenBank/DDBJ databases">
        <authorList>
            <person name="Keele B.F."/>
        </authorList>
    </citation>
    <scope>NUCLEOTIDE SEQUENCE [LARGE SCALE GENOMIC DNA]</scope>
    <source>
        <strain evidence="4 5">YL28-9</strain>
    </source>
</reference>
<evidence type="ECO:0000313" key="4">
    <source>
        <dbReference type="EMBL" id="PST85015.1"/>
    </source>
</evidence>
<dbReference type="SUPFAM" id="SSF55785">
    <property type="entry name" value="PYP-like sensor domain (PAS domain)"/>
    <property type="match status" value="1"/>
</dbReference>
<dbReference type="EC" id="2.7.13.3" evidence="2"/>
<dbReference type="EMBL" id="PYLS01000001">
    <property type="protein sequence ID" value="PST85015.1"/>
    <property type="molecule type" value="Genomic_DNA"/>
</dbReference>
<dbReference type="RefSeq" id="WP_107213337.1">
    <property type="nucleotide sequence ID" value="NZ_KZ686268.1"/>
</dbReference>
<evidence type="ECO:0000256" key="1">
    <source>
        <dbReference type="ARBA" id="ARBA00000085"/>
    </source>
</evidence>
<dbReference type="Gene3D" id="1.10.287.130">
    <property type="match status" value="1"/>
</dbReference>
<dbReference type="InterPro" id="IPR003661">
    <property type="entry name" value="HisK_dim/P_dom"/>
</dbReference>
<dbReference type="InterPro" id="IPR036097">
    <property type="entry name" value="HisK_dim/P_sf"/>
</dbReference>
<gene>
    <name evidence="4" type="ORF">C7T94_02555</name>
</gene>
<accession>A0A2T3HRC3</accession>
<dbReference type="SMART" id="SM00388">
    <property type="entry name" value="HisKA"/>
    <property type="match status" value="1"/>
</dbReference>
<dbReference type="SUPFAM" id="SSF47384">
    <property type="entry name" value="Homodimeric domain of signal transducing histidine kinase"/>
    <property type="match status" value="1"/>
</dbReference>